<dbReference type="InterPro" id="IPR050909">
    <property type="entry name" value="Bact_Autotransporter_VF"/>
</dbReference>
<dbReference type="RefSeq" id="WP_072429792.1">
    <property type="nucleotide sequence ID" value="NZ_FPKR01000014.1"/>
</dbReference>
<feature type="domain" description="Filamentous haemagglutinin FhaB/tRNA nuclease CdiA-like TPS" evidence="3">
    <location>
        <begin position="27"/>
        <end position="138"/>
    </location>
</feature>
<feature type="region of interest" description="Disordered" evidence="1">
    <location>
        <begin position="1723"/>
        <end position="1742"/>
    </location>
</feature>
<accession>A0A1K2HQK7</accession>
<dbReference type="EMBL" id="FPKR01000014">
    <property type="protein sequence ID" value="SFZ78989.1"/>
    <property type="molecule type" value="Genomic_DNA"/>
</dbReference>
<dbReference type="PANTHER" id="PTHR12338:SF5">
    <property type="entry name" value="ANTIGEN 43-RELATED"/>
    <property type="match status" value="1"/>
</dbReference>
<evidence type="ECO:0000313" key="4">
    <source>
        <dbReference type="EMBL" id="SFZ78989.1"/>
    </source>
</evidence>
<keyword evidence="2" id="KW-0732">Signal</keyword>
<gene>
    <name evidence="4" type="ORF">SAMN02745887_03307</name>
</gene>
<evidence type="ECO:0000256" key="1">
    <source>
        <dbReference type="SAM" id="MobiDB-lite"/>
    </source>
</evidence>
<feature type="compositionally biased region" description="Low complexity" evidence="1">
    <location>
        <begin position="1733"/>
        <end position="1742"/>
    </location>
</feature>
<feature type="compositionally biased region" description="Polar residues" evidence="1">
    <location>
        <begin position="1723"/>
        <end position="1732"/>
    </location>
</feature>
<evidence type="ECO:0000256" key="2">
    <source>
        <dbReference type="SAM" id="SignalP"/>
    </source>
</evidence>
<feature type="signal peptide" evidence="2">
    <location>
        <begin position="1"/>
        <end position="29"/>
    </location>
</feature>
<evidence type="ECO:0000259" key="3">
    <source>
        <dbReference type="SMART" id="SM00912"/>
    </source>
</evidence>
<sequence length="2322" mass="230397">MHTRRKPPRFALNTMFAATLACYAPLAQANPAGAEVVAGSAQLQQQGNSLVISNTPGTIINWQSFSIQPHELTRFVQQSAQSAVLNRVVGQDPSQILGQLQSNGQVFLINPNGVVFGQGAQVDVAGLLASTLNISDADFQAGKLRLSGTTTASVSNAASISTPSGGFVYLIAPNVHNHGVIVSPQGEVLLAAGQSVELVDGVDTSLRVKIAAPAGEVLNVGQLIASQGRIGIFATAIQQQGLVSANRTELGEGGRILFKASRDVQLAGASQTEAQGGGSVVVDAGRRADVLGQIDVAHQTGKGGQITVLGEQVKVDGQLDASGATGGGTILIGGDYQGKNAAIRNAQFTELGSQARLDASAGQQGDGGKIIVWADQDTAAHGQISARGGVLGGNGGFAEVSGKRHLQFQTAVDLSAPKGQIGKLLLDPTDFIIDSTNVAALFGASADVTLAATQDVIFDASAGVASTFYNISVQADRDISLQTGTTLSSTGGSINLNAGRDVLSLGAISAIGDLQISAGHNVQNEADFGAGGMLQIRAGNDIVQNALFSSNGNTLNLFANDSALCAAYGCVGTLNLNHDVTTFGLIDLSGKGITQAGGALSAGSGTVRFNAGALGISQSSEASLVADTLTINTAGDVNLLNVRAGSSAVALQATLADATDKQLNVRVQDSNLRIDGSGISWDGRAALQVNNGSISQNTSAALGRIQVKQLDLSINNATGSGGEVTLLSSDNQIGQLSAQLLCATGSCSSAALDVRNGADLLIGGSGMRHEYGDVVLGNSGKIHLDNAGIETGNSGSGIYLYSTTSTLTGSGANAVLRSDLINLQRDVAGNGYGGAIGTAAPDEALQLAKRSGGEAISLYLGGSGASVAGAHIVSSDYLTVSSLNLGNDQTLFLQSADGMTLENAGPINTGTADLSLHALGGELLLTSYSSMAGKNISLKSNGGLVVSNLSINALDTLAIDAATLSLMTGEGITSLTAGNQLAITTDALDLNSTPPAFAMMAAMVEGSTAPLQAPKFSLQTRSAGTRIDLGGVDGEGVLGLSIDELGSINTDLLELKATGADASLTVSADYNHAGNLNLQAGGGIQLDANLSADQLTLKSDSASIQGAGTVTATGELVLNAAQGIFGADSGLRVSAQTIKARSSQDGQGAIDLETDTPAVLDLQTANSQISVTALNGAELTLQQIQAGSGAVSLSTDGNLLAVAAGVSIKGGDLLLSAGSIGSAAQRLVTDASGKFEVRTSTGSSYVSELGGASAHILRSDGDLDLVLGGNVLLDDQSQLGTASNLRLDVGGNLSLLRANAFSAGALNLSSTGAINSNALLQALNGPLQLSAQSIGAPAARVALSGATQTVSSTGNGALYLESTGGNLNLNSQGGLIDLLAMGDAQLTVQSQGGNVSIDGNAAAASLGGLIDAGGGTISLLTSGRLGDATQADGRLRVLGASVNATAVDLYLDSQKNGAQLQLSATGGDLDVLAADGSQLAASSSADMRLQSNGTLQLGGLDASQGTLSVSATRINGTAGQSAKAADILLQATNGIGALNQALAVDASQLEASVSGSGKAIYLQTQGGNAKLSSQGGAISLIAQSGNTQLDLLQSQGGAIQVQTLAGDLSLTSVQAGSGSVQLDSSGALSLGSLDSVGAQLKAGGALSYSGTVNAGSGLLGLTAGGAISSSGGLLKASNIRLEAVQGIGAGNALAVDSSQLSAHTTGSNAAIALNSQGGSAQLSTQDGDISLNSSTGSQVSASVGGQGRNLTVQAQSGDLQLQSLSVSGLAQLHALQGSLSGQGGTAWQAGQFELKAGQLNLNTDLNSSGSLMLDSLGAINAQGGRLTGSQITLRAAGLIGGANALQINTASLDAASSLAGADIQLSGTAATAKLSSQGGDINWQAQGASQVAANAGSGAIKASSDVALDGSFSAGSVQLSAQRLGSAAQRLQLDTLSADLQAAGELYADGSQRLASLQVNNSGSLTDFSGSGSYSATISSASNVVLQSGADIGLLSLNAKQVKLTALGSIQGLAGQAKQLVADTASLQAGGDISLSSQVASLDLKAGANIDLVNHQALTLSGAQAGQDLRVESFGGLSTTGLVKSGGKLTLLTHSPLQIGSAGLEVGGDLLLQTVSSGANDEITLNGTLNVLGNCEIQSAGGIQQNAGISTQGGSLLLNAAGGDLLMSAAASSQSNGGAIRYSALGNLTLALLDAGTGAVDLLASQGSISSAQPGGMNVRAGALNAKAGSGILLRANVPADKLTLSSGSGVLDVRDASGAPYPGTTPVDESEQIGNESVQAVSILTALGNTQPSVQDQVEQLMNAVEQQGQDKDQPKKARKC</sequence>
<dbReference type="InterPro" id="IPR008638">
    <property type="entry name" value="FhaB/CdiA-like_TPS"/>
</dbReference>
<keyword evidence="5" id="KW-1185">Reference proteome</keyword>
<dbReference type="Proteomes" id="UP000186513">
    <property type="component" value="Unassembled WGS sequence"/>
</dbReference>
<dbReference type="NCBIfam" id="TIGR01901">
    <property type="entry name" value="adhes_NPXG"/>
    <property type="match status" value="1"/>
</dbReference>
<evidence type="ECO:0000313" key="5">
    <source>
        <dbReference type="Proteomes" id="UP000186513"/>
    </source>
</evidence>
<dbReference type="PANTHER" id="PTHR12338">
    <property type="entry name" value="AUTOTRANSPORTER"/>
    <property type="match status" value="1"/>
</dbReference>
<protein>
    <submittedName>
        <fullName evidence="4">Filamentous hemagglutinin family N-terminal domain-containing protein</fullName>
    </submittedName>
</protein>
<reference evidence="4 5" key="1">
    <citation type="submission" date="2016-11" db="EMBL/GenBank/DDBJ databases">
        <authorList>
            <person name="Jaros S."/>
            <person name="Januszkiewicz K."/>
            <person name="Wedrychowicz H."/>
        </authorList>
    </citation>
    <scope>NUCLEOTIDE SEQUENCE [LARGE SCALE GENOMIC DNA]</scope>
    <source>
        <strain evidence="4 5">DSM 18899</strain>
    </source>
</reference>
<dbReference type="SUPFAM" id="SSF51126">
    <property type="entry name" value="Pectin lyase-like"/>
    <property type="match status" value="1"/>
</dbReference>
<proteinExistence type="predicted"/>
<name>A0A1K2HQK7_9NEIS</name>
<dbReference type="Pfam" id="PF05860">
    <property type="entry name" value="TPS"/>
    <property type="match status" value="1"/>
</dbReference>
<dbReference type="InterPro" id="IPR011050">
    <property type="entry name" value="Pectin_lyase_fold/virulence"/>
</dbReference>
<dbReference type="PROSITE" id="PS51257">
    <property type="entry name" value="PROKAR_LIPOPROTEIN"/>
    <property type="match status" value="1"/>
</dbReference>
<dbReference type="OrthoDB" id="218680at2"/>
<dbReference type="Gene3D" id="2.160.20.10">
    <property type="entry name" value="Single-stranded right-handed beta-helix, Pectin lyase-like"/>
    <property type="match status" value="1"/>
</dbReference>
<organism evidence="4 5">
    <name type="scientific">Chitinimonas taiwanensis DSM 18899</name>
    <dbReference type="NCBI Taxonomy" id="1121279"/>
    <lineage>
        <taxon>Bacteria</taxon>
        <taxon>Pseudomonadati</taxon>
        <taxon>Pseudomonadota</taxon>
        <taxon>Betaproteobacteria</taxon>
        <taxon>Neisseriales</taxon>
        <taxon>Chitinibacteraceae</taxon>
        <taxon>Chitinimonas</taxon>
    </lineage>
</organism>
<dbReference type="InterPro" id="IPR012334">
    <property type="entry name" value="Pectin_lyas_fold"/>
</dbReference>
<dbReference type="STRING" id="1121279.SAMN02745887_03307"/>
<feature type="chain" id="PRO_5012769420" evidence="2">
    <location>
        <begin position="30"/>
        <end position="2322"/>
    </location>
</feature>
<dbReference type="SMART" id="SM00912">
    <property type="entry name" value="Haemagg_act"/>
    <property type="match status" value="1"/>
</dbReference>